<dbReference type="EMBL" id="FOYO01000001">
    <property type="protein sequence ID" value="SFR42546.1"/>
    <property type="molecule type" value="Genomic_DNA"/>
</dbReference>
<dbReference type="RefSeq" id="WP_090214832.1">
    <property type="nucleotide sequence ID" value="NZ_FOYO01000001.1"/>
</dbReference>
<dbReference type="Pfam" id="PF03466">
    <property type="entry name" value="LysR_substrate"/>
    <property type="match status" value="1"/>
</dbReference>
<organism evidence="6 7">
    <name type="scientific">Litoreibacter janthinus</name>
    <dbReference type="NCBI Taxonomy" id="670154"/>
    <lineage>
        <taxon>Bacteria</taxon>
        <taxon>Pseudomonadati</taxon>
        <taxon>Pseudomonadota</taxon>
        <taxon>Alphaproteobacteria</taxon>
        <taxon>Rhodobacterales</taxon>
        <taxon>Roseobacteraceae</taxon>
        <taxon>Litoreibacter</taxon>
    </lineage>
</organism>
<sequence>MQTRSLETLVRILQVQSFSQAAVLQNMTLSALSMQMKALEADLGAELFDRSFRPPRLTPLGRRVAEQASEAIIAVHALRDLCNAGAGLSGSFQLGFIQSASARILPKFVTLARKREPQAVFRYSTNLSEALTEQVALGQLDAAIVTRVDGAAGGLHSDLIASEPMALAVPSDFAHIPPDQIVQHLPFVHFRPSTGIGKLIAASMDLGASPTHATLVLESIEACMECVKEGVGYTVLPTPDIRRYADGRVYIAQSSPAGLRRDLVMLTRDDPQAATWRPKLLALMLDAAA</sequence>
<evidence type="ECO:0000256" key="3">
    <source>
        <dbReference type="ARBA" id="ARBA00023125"/>
    </source>
</evidence>
<dbReference type="PROSITE" id="PS50931">
    <property type="entry name" value="HTH_LYSR"/>
    <property type="match status" value="1"/>
</dbReference>
<dbReference type="SUPFAM" id="SSF53850">
    <property type="entry name" value="Periplasmic binding protein-like II"/>
    <property type="match status" value="1"/>
</dbReference>
<proteinExistence type="inferred from homology"/>
<dbReference type="STRING" id="670154.SAMN04488002_1603"/>
<dbReference type="GO" id="GO:0003700">
    <property type="term" value="F:DNA-binding transcription factor activity"/>
    <property type="evidence" value="ECO:0007669"/>
    <property type="project" value="InterPro"/>
</dbReference>
<comment type="similarity">
    <text evidence="1">Belongs to the LysR transcriptional regulatory family.</text>
</comment>
<keyword evidence="4" id="KW-0804">Transcription</keyword>
<dbReference type="AlphaFoldDB" id="A0A1I6GK63"/>
<evidence type="ECO:0000313" key="6">
    <source>
        <dbReference type="EMBL" id="SFR42546.1"/>
    </source>
</evidence>
<dbReference type="InterPro" id="IPR050950">
    <property type="entry name" value="HTH-type_LysR_regulators"/>
</dbReference>
<dbReference type="InterPro" id="IPR005119">
    <property type="entry name" value="LysR_subst-bd"/>
</dbReference>
<reference evidence="7" key="1">
    <citation type="submission" date="2016-10" db="EMBL/GenBank/DDBJ databases">
        <authorList>
            <person name="Varghese N."/>
            <person name="Submissions S."/>
        </authorList>
    </citation>
    <scope>NUCLEOTIDE SEQUENCE [LARGE SCALE GENOMIC DNA]</scope>
    <source>
        <strain evidence="7">DSM 26921</strain>
    </source>
</reference>
<evidence type="ECO:0000256" key="4">
    <source>
        <dbReference type="ARBA" id="ARBA00023163"/>
    </source>
</evidence>
<dbReference type="CDD" id="cd05466">
    <property type="entry name" value="PBP2_LTTR_substrate"/>
    <property type="match status" value="1"/>
</dbReference>
<dbReference type="InterPro" id="IPR036388">
    <property type="entry name" value="WH-like_DNA-bd_sf"/>
</dbReference>
<dbReference type="InterPro" id="IPR036390">
    <property type="entry name" value="WH_DNA-bd_sf"/>
</dbReference>
<feature type="domain" description="HTH lysR-type" evidence="5">
    <location>
        <begin position="1"/>
        <end position="58"/>
    </location>
</feature>
<keyword evidence="3" id="KW-0238">DNA-binding</keyword>
<dbReference type="PANTHER" id="PTHR30419">
    <property type="entry name" value="HTH-TYPE TRANSCRIPTIONAL REGULATOR YBHD"/>
    <property type="match status" value="1"/>
</dbReference>
<evidence type="ECO:0000256" key="1">
    <source>
        <dbReference type="ARBA" id="ARBA00009437"/>
    </source>
</evidence>
<dbReference type="GO" id="GO:0003677">
    <property type="term" value="F:DNA binding"/>
    <property type="evidence" value="ECO:0007669"/>
    <property type="project" value="UniProtKB-KW"/>
</dbReference>
<evidence type="ECO:0000313" key="7">
    <source>
        <dbReference type="Proteomes" id="UP000199658"/>
    </source>
</evidence>
<accession>A0A1I6GK63</accession>
<keyword evidence="7" id="KW-1185">Reference proteome</keyword>
<dbReference type="InterPro" id="IPR000847">
    <property type="entry name" value="LysR_HTH_N"/>
</dbReference>
<protein>
    <submittedName>
        <fullName evidence="6">Transcriptional regulator, LysR family</fullName>
    </submittedName>
</protein>
<dbReference type="Gene3D" id="1.10.10.10">
    <property type="entry name" value="Winged helix-like DNA-binding domain superfamily/Winged helix DNA-binding domain"/>
    <property type="match status" value="1"/>
</dbReference>
<keyword evidence="2" id="KW-0805">Transcription regulation</keyword>
<evidence type="ECO:0000256" key="2">
    <source>
        <dbReference type="ARBA" id="ARBA00023015"/>
    </source>
</evidence>
<dbReference type="Proteomes" id="UP000199658">
    <property type="component" value="Unassembled WGS sequence"/>
</dbReference>
<name>A0A1I6GK63_9RHOB</name>
<dbReference type="Pfam" id="PF00126">
    <property type="entry name" value="HTH_1"/>
    <property type="match status" value="1"/>
</dbReference>
<evidence type="ECO:0000259" key="5">
    <source>
        <dbReference type="PROSITE" id="PS50931"/>
    </source>
</evidence>
<dbReference type="OrthoDB" id="9811588at2"/>
<dbReference type="GO" id="GO:0005829">
    <property type="term" value="C:cytosol"/>
    <property type="evidence" value="ECO:0007669"/>
    <property type="project" value="TreeGrafter"/>
</dbReference>
<dbReference type="SUPFAM" id="SSF46785">
    <property type="entry name" value="Winged helix' DNA-binding domain"/>
    <property type="match status" value="1"/>
</dbReference>
<dbReference type="Gene3D" id="3.40.190.10">
    <property type="entry name" value="Periplasmic binding protein-like II"/>
    <property type="match status" value="2"/>
</dbReference>
<gene>
    <name evidence="6" type="ORF">SAMN04488002_1603</name>
</gene>